<reference evidence="2 3" key="1">
    <citation type="submission" date="2024-02" db="EMBL/GenBank/DDBJ databases">
        <title>Seven novel Bacillus-like species.</title>
        <authorList>
            <person name="Liu G."/>
        </authorList>
    </citation>
    <scope>NUCLEOTIDE SEQUENCE [LARGE SCALE GENOMIC DNA]</scope>
    <source>
        <strain evidence="2 3">FJAT-53654</strain>
    </source>
</reference>
<evidence type="ECO:0000256" key="1">
    <source>
        <dbReference type="SAM" id="Coils"/>
    </source>
</evidence>
<keyword evidence="1" id="KW-0175">Coiled coil</keyword>
<dbReference type="EMBL" id="CP147403">
    <property type="protein sequence ID" value="WXB87616.1"/>
    <property type="molecule type" value="Genomic_DNA"/>
</dbReference>
<organism evidence="2 3">
    <name type="scientific">Metabacillus rhizosphaerae</name>
    <dbReference type="NCBI Taxonomy" id="3117747"/>
    <lineage>
        <taxon>Bacteria</taxon>
        <taxon>Bacillati</taxon>
        <taxon>Bacillota</taxon>
        <taxon>Bacilli</taxon>
        <taxon>Bacillales</taxon>
        <taxon>Bacillaceae</taxon>
        <taxon>Metabacillus</taxon>
    </lineage>
</organism>
<keyword evidence="3" id="KW-1185">Reference proteome</keyword>
<dbReference type="Gene3D" id="1.20.120.570">
    <property type="entry name" value="YkyA-like"/>
    <property type="match status" value="1"/>
</dbReference>
<sequence length="225" mass="26257">MFTNKKSTFLNVSLLAFTLLIFLSGCMGPSPEENIYSTLEKVVTLEDTFKDQQQPLLELEKKESDLYNEIMNLGMKEFEKVVALSKEALTLIDERESKIEAEYDSIISSKKEFAAVNEEIEKIDDEKLKEKAKDLKAKMEDRYTSYESLYNTYKTSISLDKELYIMLQKEDLTLESLEAQITKVNDSYKKVMEENEKFNKLTEEYNELKIDFYKNAELNVEEVNS</sequence>
<accession>A0ABZ2MQY9</accession>
<proteinExistence type="predicted"/>
<evidence type="ECO:0000313" key="3">
    <source>
        <dbReference type="Proteomes" id="UP001368328"/>
    </source>
</evidence>
<gene>
    <name evidence="2" type="ORF">WCV66_20665</name>
</gene>
<dbReference type="Pfam" id="PF10368">
    <property type="entry name" value="YkyA"/>
    <property type="match status" value="1"/>
</dbReference>
<dbReference type="PROSITE" id="PS51257">
    <property type="entry name" value="PROKAR_LIPOPROTEIN"/>
    <property type="match status" value="1"/>
</dbReference>
<feature type="coiled-coil region" evidence="1">
    <location>
        <begin position="129"/>
        <end position="211"/>
    </location>
</feature>
<protein>
    <submittedName>
        <fullName evidence="2">YkyA family protein</fullName>
    </submittedName>
</protein>
<dbReference type="Proteomes" id="UP001368328">
    <property type="component" value="Chromosome"/>
</dbReference>
<evidence type="ECO:0000313" key="2">
    <source>
        <dbReference type="EMBL" id="WXB87616.1"/>
    </source>
</evidence>
<dbReference type="SUPFAM" id="SSF140423">
    <property type="entry name" value="MW0975(SA0943)-like"/>
    <property type="match status" value="1"/>
</dbReference>
<dbReference type="InterPro" id="IPR019454">
    <property type="entry name" value="Lipoprot_YkyA-like"/>
</dbReference>
<dbReference type="InterPro" id="IPR036785">
    <property type="entry name" value="YkyA-like_sf"/>
</dbReference>
<dbReference type="RefSeq" id="WP_338786694.1">
    <property type="nucleotide sequence ID" value="NZ_CP147403.1"/>
</dbReference>
<name>A0ABZ2MQY9_9BACI</name>